<dbReference type="Pfam" id="PF01032">
    <property type="entry name" value="FecCD"/>
    <property type="match status" value="1"/>
</dbReference>
<organism evidence="9 10">
    <name type="scientific">Corynebacterium mastitidis</name>
    <dbReference type="NCBI Taxonomy" id="161890"/>
    <lineage>
        <taxon>Bacteria</taxon>
        <taxon>Bacillati</taxon>
        <taxon>Actinomycetota</taxon>
        <taxon>Actinomycetes</taxon>
        <taxon>Mycobacteriales</taxon>
        <taxon>Corynebacteriaceae</taxon>
        <taxon>Corynebacterium</taxon>
    </lineage>
</organism>
<dbReference type="PANTHER" id="PTHR30472">
    <property type="entry name" value="FERRIC ENTEROBACTIN TRANSPORT SYSTEM PERMEASE PROTEIN"/>
    <property type="match status" value="1"/>
</dbReference>
<comment type="similarity">
    <text evidence="2">Belongs to the binding-protein-dependent transport system permease family. FecCD subfamily.</text>
</comment>
<keyword evidence="7 8" id="KW-0472">Membrane</keyword>
<evidence type="ECO:0000256" key="5">
    <source>
        <dbReference type="ARBA" id="ARBA00022692"/>
    </source>
</evidence>
<keyword evidence="10" id="KW-1185">Reference proteome</keyword>
<dbReference type="EMBL" id="JBAHVJ010000013">
    <property type="protein sequence ID" value="MEJ4100869.1"/>
    <property type="molecule type" value="Genomic_DNA"/>
</dbReference>
<feature type="transmembrane region" description="Helical" evidence="8">
    <location>
        <begin position="101"/>
        <end position="119"/>
    </location>
</feature>
<protein>
    <submittedName>
        <fullName evidence="9">Iron ABC transporter permease</fullName>
    </submittedName>
</protein>
<gene>
    <name evidence="9" type="ORF">V5S96_10955</name>
</gene>
<feature type="transmembrane region" description="Helical" evidence="8">
    <location>
        <begin position="296"/>
        <end position="313"/>
    </location>
</feature>
<feature type="transmembrane region" description="Helical" evidence="8">
    <location>
        <begin position="67"/>
        <end position="89"/>
    </location>
</feature>
<feature type="transmembrane region" description="Helical" evidence="8">
    <location>
        <begin position="252"/>
        <end position="276"/>
    </location>
</feature>
<proteinExistence type="inferred from homology"/>
<evidence type="ECO:0000256" key="3">
    <source>
        <dbReference type="ARBA" id="ARBA00022448"/>
    </source>
</evidence>
<evidence type="ECO:0000256" key="4">
    <source>
        <dbReference type="ARBA" id="ARBA00022475"/>
    </source>
</evidence>
<evidence type="ECO:0000256" key="2">
    <source>
        <dbReference type="ARBA" id="ARBA00007935"/>
    </source>
</evidence>
<comment type="caution">
    <text evidence="9">The sequence shown here is derived from an EMBL/GenBank/DDBJ whole genome shotgun (WGS) entry which is preliminary data.</text>
</comment>
<feature type="transmembrane region" description="Helical" evidence="8">
    <location>
        <begin position="320"/>
        <end position="340"/>
    </location>
</feature>
<feature type="transmembrane region" description="Helical" evidence="8">
    <location>
        <begin position="14"/>
        <end position="35"/>
    </location>
</feature>
<evidence type="ECO:0000256" key="6">
    <source>
        <dbReference type="ARBA" id="ARBA00022989"/>
    </source>
</evidence>
<keyword evidence="3" id="KW-0813">Transport</keyword>
<reference evidence="9 10" key="1">
    <citation type="submission" date="2024-02" db="EMBL/GenBank/DDBJ databases">
        <title>Whole genome sequencing and characterization of Corynebacterium isolated from the ocular surface of dry eye disease sufferers.</title>
        <authorList>
            <person name="Naqvi M."/>
        </authorList>
    </citation>
    <scope>NUCLEOTIDE SEQUENCE [LARGE SCALE GENOMIC DNA]</scope>
    <source>
        <strain evidence="9 10">PCRF</strain>
    </source>
</reference>
<dbReference type="Proteomes" id="UP001359781">
    <property type="component" value="Unassembled WGS sequence"/>
</dbReference>
<dbReference type="Gene3D" id="1.10.3470.10">
    <property type="entry name" value="ABC transporter involved in vitamin B12 uptake, BtuC"/>
    <property type="match status" value="1"/>
</dbReference>
<sequence>MSFRTVERARRGRLLRGACALVGFMLAAAASYVLLLGSGPLPLSPGEVLAALTGRGGYAATTVVWDIRLPVAIATALVGAALGIAGAWTQAMSRNPLASPDVLGVSGGAAVAVVAGTVLARPAWSQGVDTFWWRAGLALVGALLVVLALLALGGFGTSQRVILIGFALSLLCQALVSYFLVRADLSHATDAQVWLAGSTGFVRWEAVWPMCLGLLPFLALGAAQYRDLPLLAHDDALATSLGVRVARTRATLLIAATGAVAVVVSVVGPIGFVALIAPQVARLASGAPTPPPWNSAAAGAALLLLCSVVAARLPVSIPVGLVTSALGGVTLVVLVVAAAVRMRKGMAG</sequence>
<feature type="transmembrane region" description="Helical" evidence="8">
    <location>
        <begin position="131"/>
        <end position="154"/>
    </location>
</feature>
<dbReference type="InterPro" id="IPR000522">
    <property type="entry name" value="ABC_transptr_permease_BtuC"/>
</dbReference>
<comment type="subcellular location">
    <subcellularLocation>
        <location evidence="1">Cell membrane</location>
        <topology evidence="1">Multi-pass membrane protein</topology>
    </subcellularLocation>
</comment>
<evidence type="ECO:0000256" key="7">
    <source>
        <dbReference type="ARBA" id="ARBA00023136"/>
    </source>
</evidence>
<accession>A0ABU8P0S4</accession>
<keyword evidence="5 8" id="KW-0812">Transmembrane</keyword>
<keyword evidence="4" id="KW-1003">Cell membrane</keyword>
<evidence type="ECO:0000313" key="10">
    <source>
        <dbReference type="Proteomes" id="UP001359781"/>
    </source>
</evidence>
<name>A0ABU8P0S4_9CORY</name>
<evidence type="ECO:0000313" key="9">
    <source>
        <dbReference type="EMBL" id="MEJ4100869.1"/>
    </source>
</evidence>
<evidence type="ECO:0000256" key="1">
    <source>
        <dbReference type="ARBA" id="ARBA00004651"/>
    </source>
</evidence>
<keyword evidence="6 8" id="KW-1133">Transmembrane helix</keyword>
<dbReference type="SUPFAM" id="SSF81345">
    <property type="entry name" value="ABC transporter involved in vitamin B12 uptake, BtuC"/>
    <property type="match status" value="1"/>
</dbReference>
<dbReference type="PANTHER" id="PTHR30472:SF24">
    <property type="entry name" value="FERRIC ENTEROBACTIN TRANSPORT SYSTEM PERMEASE PROTEIN FEPG"/>
    <property type="match status" value="1"/>
</dbReference>
<feature type="transmembrane region" description="Helical" evidence="8">
    <location>
        <begin position="201"/>
        <end position="223"/>
    </location>
</feature>
<evidence type="ECO:0000256" key="8">
    <source>
        <dbReference type="SAM" id="Phobius"/>
    </source>
</evidence>
<dbReference type="RefSeq" id="WP_337891003.1">
    <property type="nucleotide sequence ID" value="NZ_JBAHVI010000012.1"/>
</dbReference>
<dbReference type="InterPro" id="IPR037294">
    <property type="entry name" value="ABC_BtuC-like"/>
</dbReference>
<feature type="transmembrane region" description="Helical" evidence="8">
    <location>
        <begin position="161"/>
        <end position="181"/>
    </location>
</feature>